<accession>A0A1I0KNH5</accession>
<dbReference type="Proteomes" id="UP000199181">
    <property type="component" value="Unassembled WGS sequence"/>
</dbReference>
<sequence length="184" mass="20258">MRMKGLFFAPLALWGLGACGGSFLFWRKPERLDIERICAAKGAAASEPGAIRAEMELLNVRYDGKSLFGRLLMSPVEKAVCLDKRLIESFALNLESASECGTGRKLGFMVVDALAKPLSEENVLAISPGYWYGKEITLPLFPERGTEQLEPDCVEVEFSLHALIGGQVARLRVRAAREPRPFGI</sequence>
<evidence type="ECO:0000313" key="1">
    <source>
        <dbReference type="EMBL" id="SEU26668.1"/>
    </source>
</evidence>
<gene>
    <name evidence="1" type="ORF">SAMN05443639_112133</name>
</gene>
<dbReference type="EMBL" id="FOIJ01000012">
    <property type="protein sequence ID" value="SEU26668.1"/>
    <property type="molecule type" value="Genomic_DNA"/>
</dbReference>
<evidence type="ECO:0008006" key="3">
    <source>
        <dbReference type="Google" id="ProtNLM"/>
    </source>
</evidence>
<name>A0A1I0KNH5_9BACT</name>
<dbReference type="AlphaFoldDB" id="A0A1I0KNH5"/>
<organism evidence="1 2">
    <name type="scientific">Stigmatella erecta</name>
    <dbReference type="NCBI Taxonomy" id="83460"/>
    <lineage>
        <taxon>Bacteria</taxon>
        <taxon>Pseudomonadati</taxon>
        <taxon>Myxococcota</taxon>
        <taxon>Myxococcia</taxon>
        <taxon>Myxococcales</taxon>
        <taxon>Cystobacterineae</taxon>
        <taxon>Archangiaceae</taxon>
        <taxon>Stigmatella</taxon>
    </lineage>
</organism>
<evidence type="ECO:0000313" key="2">
    <source>
        <dbReference type="Proteomes" id="UP000199181"/>
    </source>
</evidence>
<protein>
    <recommendedName>
        <fullName evidence="3">Lipoprotein</fullName>
    </recommendedName>
</protein>
<reference evidence="2" key="1">
    <citation type="submission" date="2016-10" db="EMBL/GenBank/DDBJ databases">
        <authorList>
            <person name="Varghese N."/>
            <person name="Submissions S."/>
        </authorList>
    </citation>
    <scope>NUCLEOTIDE SEQUENCE [LARGE SCALE GENOMIC DNA]</scope>
    <source>
        <strain evidence="2">DSM 16858</strain>
    </source>
</reference>
<dbReference type="PROSITE" id="PS51257">
    <property type="entry name" value="PROKAR_LIPOPROTEIN"/>
    <property type="match status" value="1"/>
</dbReference>
<keyword evidence="2" id="KW-1185">Reference proteome</keyword>
<proteinExistence type="predicted"/>